<name>A0ABN1YR88_9ACTN</name>
<feature type="region of interest" description="Disordered" evidence="1">
    <location>
        <begin position="35"/>
        <end position="56"/>
    </location>
</feature>
<accession>A0ABN1YR88</accession>
<dbReference type="EMBL" id="BAAAIZ010000018">
    <property type="protein sequence ID" value="GAA1419473.1"/>
    <property type="molecule type" value="Genomic_DNA"/>
</dbReference>
<protein>
    <recommendedName>
        <fullName evidence="4">Secreted protein</fullName>
    </recommendedName>
</protein>
<evidence type="ECO:0000313" key="3">
    <source>
        <dbReference type="Proteomes" id="UP001500973"/>
    </source>
</evidence>
<sequence length="78" mass="8032">MVSSQMLWQDMHALTQSCISLLIGVAAADWVMASSQGTRGGRGSAPAPPSYARCSKVTTRRTNPGVLSAAAGVLPLTS</sequence>
<evidence type="ECO:0000256" key="1">
    <source>
        <dbReference type="SAM" id="MobiDB-lite"/>
    </source>
</evidence>
<organism evidence="2 3">
    <name type="scientific">Streptomyces thermospinosisporus</name>
    <dbReference type="NCBI Taxonomy" id="161482"/>
    <lineage>
        <taxon>Bacteria</taxon>
        <taxon>Bacillati</taxon>
        <taxon>Actinomycetota</taxon>
        <taxon>Actinomycetes</taxon>
        <taxon>Kitasatosporales</taxon>
        <taxon>Streptomycetaceae</taxon>
        <taxon>Streptomyces</taxon>
    </lineage>
</organism>
<dbReference type="Proteomes" id="UP001500973">
    <property type="component" value="Unassembled WGS sequence"/>
</dbReference>
<evidence type="ECO:0008006" key="4">
    <source>
        <dbReference type="Google" id="ProtNLM"/>
    </source>
</evidence>
<gene>
    <name evidence="2" type="ORF">GCM10009601_16380</name>
</gene>
<evidence type="ECO:0000313" key="2">
    <source>
        <dbReference type="EMBL" id="GAA1419473.1"/>
    </source>
</evidence>
<reference evidence="2 3" key="1">
    <citation type="journal article" date="2019" name="Int. J. Syst. Evol. Microbiol.">
        <title>The Global Catalogue of Microorganisms (GCM) 10K type strain sequencing project: providing services to taxonomists for standard genome sequencing and annotation.</title>
        <authorList>
            <consortium name="The Broad Institute Genomics Platform"/>
            <consortium name="The Broad Institute Genome Sequencing Center for Infectious Disease"/>
            <person name="Wu L."/>
            <person name="Ma J."/>
        </authorList>
    </citation>
    <scope>NUCLEOTIDE SEQUENCE [LARGE SCALE GENOMIC DNA]</scope>
    <source>
        <strain evidence="2 3">JCM 11756</strain>
    </source>
</reference>
<proteinExistence type="predicted"/>
<keyword evidence="3" id="KW-1185">Reference proteome</keyword>
<comment type="caution">
    <text evidence="2">The sequence shown here is derived from an EMBL/GenBank/DDBJ whole genome shotgun (WGS) entry which is preliminary data.</text>
</comment>